<protein>
    <recommendedName>
        <fullName evidence="3 8">Histidinol-phosphatase</fullName>
        <shortName evidence="8">HolPase</shortName>
        <ecNumber evidence="3 8">3.1.3.15</ecNumber>
    </recommendedName>
</protein>
<dbReference type="PANTHER" id="PTHR21039:SF0">
    <property type="entry name" value="HISTIDINOL-PHOSPHATASE"/>
    <property type="match status" value="1"/>
</dbReference>
<dbReference type="EC" id="3.1.3.15" evidence="3 8"/>
<dbReference type="SUPFAM" id="SSF89550">
    <property type="entry name" value="PHP domain-like"/>
    <property type="match status" value="1"/>
</dbReference>
<evidence type="ECO:0000313" key="10">
    <source>
        <dbReference type="EMBL" id="MBM7584974.1"/>
    </source>
</evidence>
<dbReference type="Proteomes" id="UP001646157">
    <property type="component" value="Unassembled WGS sequence"/>
</dbReference>
<keyword evidence="4 8" id="KW-0028">Amino-acid biosynthesis</keyword>
<evidence type="ECO:0000256" key="6">
    <source>
        <dbReference type="ARBA" id="ARBA00023102"/>
    </source>
</evidence>
<evidence type="ECO:0000256" key="5">
    <source>
        <dbReference type="ARBA" id="ARBA00022801"/>
    </source>
</evidence>
<dbReference type="EMBL" id="JAFBDZ010000001">
    <property type="protein sequence ID" value="MBM7584974.1"/>
    <property type="molecule type" value="Genomic_DNA"/>
</dbReference>
<dbReference type="Pfam" id="PF02811">
    <property type="entry name" value="PHP"/>
    <property type="match status" value="1"/>
</dbReference>
<dbReference type="InterPro" id="IPR004013">
    <property type="entry name" value="PHP_dom"/>
</dbReference>
<sequence>MIHDGHIHTPYCPHGTTDAFEKYIETALNLGYEQMTFTEHAPLPQGFTDSTPTKDSGMKSEHLQEYFFKITEMKNQYKGQITILAGLEVDYIEGFEKETTQLLNEVGPSLDDSILSVHFLKHKDSWDCLDYSADFFEGMIGRYGSLEQIHEKYYDTVLHSIKADLGHYKPKRIGHMTLVHKFKKRFPLQKSFQSKVDEILFLVAKQGLELDYNGAGFSKRFCQDSYPPEYIAQQALKLNIPLIYGSDAHQARDLGQGRNVMLK</sequence>
<comment type="pathway">
    <text evidence="1 8">Amino-acid biosynthesis; L-histidine biosynthesis; L-histidine from 5-phospho-alpha-D-ribose 1-diphosphate: step 8/9.</text>
</comment>
<comment type="similarity">
    <text evidence="2 8">Belongs to the PHP hydrolase family. HisK subfamily.</text>
</comment>
<dbReference type="InterPro" id="IPR016195">
    <property type="entry name" value="Pol/histidinol_Pase-like"/>
</dbReference>
<dbReference type="InterPro" id="IPR010140">
    <property type="entry name" value="Histidinol_P_phosphatase_HisJ"/>
</dbReference>
<keyword evidence="6 8" id="KW-0368">Histidine biosynthesis</keyword>
<dbReference type="CDD" id="cd12110">
    <property type="entry name" value="PHP_HisPPase_Hisj_like"/>
    <property type="match status" value="1"/>
</dbReference>
<comment type="caution">
    <text evidence="10">The sequence shown here is derived from an EMBL/GenBank/DDBJ whole genome shotgun (WGS) entry which is preliminary data.</text>
</comment>
<evidence type="ECO:0000256" key="1">
    <source>
        <dbReference type="ARBA" id="ARBA00004970"/>
    </source>
</evidence>
<name>A0ABS2NB37_9BACI</name>
<dbReference type="GO" id="GO:0004401">
    <property type="term" value="F:histidinol-phosphatase activity"/>
    <property type="evidence" value="ECO:0007669"/>
    <property type="project" value="UniProtKB-EC"/>
</dbReference>
<gene>
    <name evidence="10" type="ORF">JOC86_001511</name>
</gene>
<accession>A0ABS2NB37</accession>
<evidence type="ECO:0000256" key="4">
    <source>
        <dbReference type="ARBA" id="ARBA00022605"/>
    </source>
</evidence>
<dbReference type="PANTHER" id="PTHR21039">
    <property type="entry name" value="HISTIDINOL PHOSPHATASE-RELATED"/>
    <property type="match status" value="1"/>
</dbReference>
<evidence type="ECO:0000256" key="2">
    <source>
        <dbReference type="ARBA" id="ARBA00009152"/>
    </source>
</evidence>
<proteinExistence type="inferred from homology"/>
<dbReference type="RefSeq" id="WP_205169585.1">
    <property type="nucleotide sequence ID" value="NZ_JAFBDZ010000001.1"/>
</dbReference>
<evidence type="ECO:0000256" key="8">
    <source>
        <dbReference type="RuleBase" id="RU366003"/>
    </source>
</evidence>
<keyword evidence="11" id="KW-1185">Reference proteome</keyword>
<evidence type="ECO:0000259" key="9">
    <source>
        <dbReference type="Pfam" id="PF02811"/>
    </source>
</evidence>
<dbReference type="NCBIfam" id="TIGR01856">
    <property type="entry name" value="hisJ_fam"/>
    <property type="match status" value="1"/>
</dbReference>
<reference evidence="10 11" key="1">
    <citation type="submission" date="2021-01" db="EMBL/GenBank/DDBJ databases">
        <title>Genomic Encyclopedia of Type Strains, Phase IV (KMG-IV): sequencing the most valuable type-strain genomes for metagenomic binning, comparative biology and taxonomic classification.</title>
        <authorList>
            <person name="Goeker M."/>
        </authorList>
    </citation>
    <scope>NUCLEOTIDE SEQUENCE [LARGE SCALE GENOMIC DNA]</scope>
    <source>
        <strain evidence="10 11">DSM 24834</strain>
    </source>
</reference>
<comment type="catalytic activity">
    <reaction evidence="7 8">
        <text>L-histidinol phosphate + H2O = L-histidinol + phosphate</text>
        <dbReference type="Rhea" id="RHEA:14465"/>
        <dbReference type="ChEBI" id="CHEBI:15377"/>
        <dbReference type="ChEBI" id="CHEBI:43474"/>
        <dbReference type="ChEBI" id="CHEBI:57699"/>
        <dbReference type="ChEBI" id="CHEBI:57980"/>
        <dbReference type="EC" id="3.1.3.15"/>
    </reaction>
</comment>
<evidence type="ECO:0000313" key="11">
    <source>
        <dbReference type="Proteomes" id="UP001646157"/>
    </source>
</evidence>
<dbReference type="NCBIfam" id="NF005996">
    <property type="entry name" value="PRK08123.1"/>
    <property type="match status" value="1"/>
</dbReference>
<organism evidence="10 11">
    <name type="scientific">Rossellomorea pakistanensis</name>
    <dbReference type="NCBI Taxonomy" id="992288"/>
    <lineage>
        <taxon>Bacteria</taxon>
        <taxon>Bacillati</taxon>
        <taxon>Bacillota</taxon>
        <taxon>Bacilli</taxon>
        <taxon>Bacillales</taxon>
        <taxon>Bacillaceae</taxon>
        <taxon>Rossellomorea</taxon>
    </lineage>
</organism>
<keyword evidence="5 8" id="KW-0378">Hydrolase</keyword>
<evidence type="ECO:0000256" key="7">
    <source>
        <dbReference type="ARBA" id="ARBA00049158"/>
    </source>
</evidence>
<evidence type="ECO:0000256" key="3">
    <source>
        <dbReference type="ARBA" id="ARBA00013085"/>
    </source>
</evidence>
<feature type="domain" description="PHP" evidence="9">
    <location>
        <begin position="4"/>
        <end position="213"/>
    </location>
</feature>
<dbReference type="Gene3D" id="3.20.20.140">
    <property type="entry name" value="Metal-dependent hydrolases"/>
    <property type="match status" value="1"/>
</dbReference>